<name>A0A0A7EJ47_9GAMM</name>
<dbReference type="InterPro" id="IPR050171">
    <property type="entry name" value="MFS_Transporters"/>
</dbReference>
<reference evidence="9 10" key="1">
    <citation type="submission" date="2014-11" db="EMBL/GenBank/DDBJ databases">
        <title>Complete Genome Sequence of Pseudoalteromonas sp. Strain OCN003 Isolated from Kaneohe Bay, Oahu, Hawaii.</title>
        <authorList>
            <person name="Beurmann S."/>
            <person name="Videau P."/>
            <person name="Ushijima B."/>
            <person name="Smith A.M."/>
            <person name="Aeby G.S."/>
            <person name="Callahan S.M."/>
            <person name="Belcaid M."/>
        </authorList>
    </citation>
    <scope>NUCLEOTIDE SEQUENCE [LARGE SCALE GENOMIC DNA]</scope>
    <source>
        <strain evidence="9 10">OCN003</strain>
    </source>
</reference>
<keyword evidence="6 7" id="KW-0472">Membrane</keyword>
<feature type="transmembrane region" description="Helical" evidence="7">
    <location>
        <begin position="502"/>
        <end position="521"/>
    </location>
</feature>
<evidence type="ECO:0000259" key="8">
    <source>
        <dbReference type="PROSITE" id="PS50850"/>
    </source>
</evidence>
<accession>A0A0A7EJ47</accession>
<dbReference type="PANTHER" id="PTHR23517:SF2">
    <property type="entry name" value="MULTIDRUG RESISTANCE PROTEIN MDTH"/>
    <property type="match status" value="1"/>
</dbReference>
<feature type="transmembrane region" description="Helical" evidence="7">
    <location>
        <begin position="225"/>
        <end position="241"/>
    </location>
</feature>
<dbReference type="STRING" id="1348114.OM33_15995"/>
<dbReference type="GO" id="GO:0006857">
    <property type="term" value="P:oligopeptide transport"/>
    <property type="evidence" value="ECO:0007669"/>
    <property type="project" value="InterPro"/>
</dbReference>
<feature type="transmembrane region" description="Helical" evidence="7">
    <location>
        <begin position="463"/>
        <end position="481"/>
    </location>
</feature>
<dbReference type="eggNOG" id="COG3104">
    <property type="taxonomic scope" value="Bacteria"/>
</dbReference>
<evidence type="ECO:0000313" key="10">
    <source>
        <dbReference type="Proteomes" id="UP000030341"/>
    </source>
</evidence>
<dbReference type="HOGENOM" id="CLU_031614_0_0_6"/>
<dbReference type="KEGG" id="pseo:OM33_15995"/>
<evidence type="ECO:0000313" key="9">
    <source>
        <dbReference type="EMBL" id="AIY66639.1"/>
    </source>
</evidence>
<organism evidence="9 10">
    <name type="scientific">Pseudoalteromonas piratica</name>
    <dbReference type="NCBI Taxonomy" id="1348114"/>
    <lineage>
        <taxon>Bacteria</taxon>
        <taxon>Pseudomonadati</taxon>
        <taxon>Pseudomonadota</taxon>
        <taxon>Gammaproteobacteria</taxon>
        <taxon>Alteromonadales</taxon>
        <taxon>Pseudoalteromonadaceae</taxon>
        <taxon>Pseudoalteromonas</taxon>
    </lineage>
</organism>
<dbReference type="Pfam" id="PF07690">
    <property type="entry name" value="MFS_1"/>
    <property type="match status" value="2"/>
</dbReference>
<evidence type="ECO:0000256" key="7">
    <source>
        <dbReference type="SAM" id="Phobius"/>
    </source>
</evidence>
<feature type="transmembrane region" description="Helical" evidence="7">
    <location>
        <begin position="247"/>
        <end position="266"/>
    </location>
</feature>
<dbReference type="EMBL" id="CP009889">
    <property type="protein sequence ID" value="AIY66639.1"/>
    <property type="molecule type" value="Genomic_DNA"/>
</dbReference>
<comment type="subcellular location">
    <subcellularLocation>
        <location evidence="1">Cell membrane</location>
        <topology evidence="1">Multi-pass membrane protein</topology>
    </subcellularLocation>
</comment>
<dbReference type="InterPro" id="IPR011701">
    <property type="entry name" value="MFS"/>
</dbReference>
<feature type="transmembrane region" description="Helical" evidence="7">
    <location>
        <begin position="414"/>
        <end position="433"/>
    </location>
</feature>
<dbReference type="OrthoDB" id="8481178at2"/>
<dbReference type="RefSeq" id="WP_040135022.1">
    <property type="nucleotide sequence ID" value="NZ_CP009889.1"/>
</dbReference>
<protein>
    <submittedName>
        <fullName evidence="9">MFS transporter</fullName>
    </submittedName>
</protein>
<feature type="transmembrane region" description="Helical" evidence="7">
    <location>
        <begin position="286"/>
        <end position="311"/>
    </location>
</feature>
<dbReference type="AlphaFoldDB" id="A0A0A7EJ47"/>
<feature type="transmembrane region" description="Helical" evidence="7">
    <location>
        <begin position="145"/>
        <end position="167"/>
    </location>
</feature>
<feature type="transmembrane region" description="Helical" evidence="7">
    <location>
        <begin position="57"/>
        <end position="78"/>
    </location>
</feature>
<evidence type="ECO:0000256" key="2">
    <source>
        <dbReference type="ARBA" id="ARBA00022448"/>
    </source>
</evidence>
<keyword evidence="5 7" id="KW-1133">Transmembrane helix</keyword>
<dbReference type="PROSITE" id="PS01023">
    <property type="entry name" value="PTR2_2"/>
    <property type="match status" value="1"/>
</dbReference>
<dbReference type="GO" id="GO:0022857">
    <property type="term" value="F:transmembrane transporter activity"/>
    <property type="evidence" value="ECO:0007669"/>
    <property type="project" value="InterPro"/>
</dbReference>
<evidence type="ECO:0000256" key="4">
    <source>
        <dbReference type="ARBA" id="ARBA00022692"/>
    </source>
</evidence>
<evidence type="ECO:0000256" key="5">
    <source>
        <dbReference type="ARBA" id="ARBA00022989"/>
    </source>
</evidence>
<feature type="transmembrane region" description="Helical" evidence="7">
    <location>
        <begin position="541"/>
        <end position="562"/>
    </location>
</feature>
<dbReference type="Gene3D" id="1.20.1250.20">
    <property type="entry name" value="MFS general substrate transporter like domains"/>
    <property type="match status" value="2"/>
</dbReference>
<sequence length="581" mass="64422">MTTQTRLRSPFGSSFYVANIMEIFERLAWYGFFTVSSLYMTSPVLQGGMGFSDEQRGFLQGLVPFCIYLLPALTGALGDRYGYKKMLLVAFAMMTPCYYLLGQVNSYSTFFLAFMGVAIGAGIFKPLITGTVSHATNDSNRSLGFGVFYMMVNVGGFLGPVIAGIMRDTSWDMVFIMAAVWIAINFIPVTLFYKDPTEEIRKNTPAKPLKDILIEMREVLGNGRFALLVFPILIAFMLPGTKLITEQFAYSFIGIWLVINLIWHVLAPKSGKAWYSSKIAMGNKPFLLLILILSGFWLVYMQIFITLPLFIRDYVDSSDLVQLAYLLHPSFGEAASYVNVPQLSQAITALATQFDYNQSASFHKAYLELTNYNVRIPSDVLTQHLTSLNNLSQEEISALAAQWANDYRQFKPEYIAAVNFGSIVLLQVLVSALSARFKTFYVIIAGALMIASSYLLLANNNAGAIVSGSLAVAALLIFSLGEMMASPKQQEYVASVMPKDKAAMYQGYLYTASAIGFLFAGKLSGWGYNKWAVEANEPGSFWLLCAAIAFITALALWLFNYFAAEKLEKAQQDAEVALDPH</sequence>
<keyword evidence="3" id="KW-1003">Cell membrane</keyword>
<dbReference type="PANTHER" id="PTHR23517">
    <property type="entry name" value="RESISTANCE PROTEIN MDTM, PUTATIVE-RELATED-RELATED"/>
    <property type="match status" value="1"/>
</dbReference>
<dbReference type="InterPro" id="IPR036259">
    <property type="entry name" value="MFS_trans_sf"/>
</dbReference>
<feature type="transmembrane region" description="Helical" evidence="7">
    <location>
        <begin position="173"/>
        <end position="193"/>
    </location>
</feature>
<evidence type="ECO:0000256" key="6">
    <source>
        <dbReference type="ARBA" id="ARBA00023136"/>
    </source>
</evidence>
<proteinExistence type="predicted"/>
<gene>
    <name evidence="9" type="ORF">OM33_15995</name>
</gene>
<dbReference type="InterPro" id="IPR020846">
    <property type="entry name" value="MFS_dom"/>
</dbReference>
<keyword evidence="2" id="KW-0813">Transport</keyword>
<keyword evidence="10" id="KW-1185">Reference proteome</keyword>
<keyword evidence="4 7" id="KW-0812">Transmembrane</keyword>
<dbReference type="SUPFAM" id="SSF103473">
    <property type="entry name" value="MFS general substrate transporter"/>
    <property type="match status" value="2"/>
</dbReference>
<dbReference type="Proteomes" id="UP000030341">
    <property type="component" value="Chromosome 2"/>
</dbReference>
<evidence type="ECO:0000256" key="1">
    <source>
        <dbReference type="ARBA" id="ARBA00004651"/>
    </source>
</evidence>
<feature type="domain" description="Major facilitator superfamily (MFS) profile" evidence="8">
    <location>
        <begin position="17"/>
        <end position="564"/>
    </location>
</feature>
<feature type="transmembrane region" description="Helical" evidence="7">
    <location>
        <begin position="85"/>
        <end position="101"/>
    </location>
</feature>
<feature type="transmembrane region" description="Helical" evidence="7">
    <location>
        <begin position="440"/>
        <end position="457"/>
    </location>
</feature>
<feature type="transmembrane region" description="Helical" evidence="7">
    <location>
        <begin position="107"/>
        <end position="124"/>
    </location>
</feature>
<dbReference type="PROSITE" id="PS50850">
    <property type="entry name" value="MFS"/>
    <property type="match status" value="1"/>
</dbReference>
<evidence type="ECO:0000256" key="3">
    <source>
        <dbReference type="ARBA" id="ARBA00022475"/>
    </source>
</evidence>
<dbReference type="GO" id="GO:0005886">
    <property type="term" value="C:plasma membrane"/>
    <property type="evidence" value="ECO:0007669"/>
    <property type="project" value="UniProtKB-SubCell"/>
</dbReference>
<feature type="transmembrane region" description="Helical" evidence="7">
    <location>
        <begin position="27"/>
        <end position="45"/>
    </location>
</feature>
<dbReference type="InterPro" id="IPR018456">
    <property type="entry name" value="PTR2_symporter_CS"/>
</dbReference>